<evidence type="ECO:0008006" key="5">
    <source>
        <dbReference type="Google" id="ProtNLM"/>
    </source>
</evidence>
<dbReference type="SUPFAM" id="SSF51735">
    <property type="entry name" value="NAD(P)-binding Rossmann-fold domains"/>
    <property type="match status" value="1"/>
</dbReference>
<dbReference type="GO" id="GO:0050664">
    <property type="term" value="F:oxidoreductase activity, acting on NAD(P)H, oxygen as acceptor"/>
    <property type="evidence" value="ECO:0007669"/>
    <property type="project" value="TreeGrafter"/>
</dbReference>
<dbReference type="Gene3D" id="3.40.50.720">
    <property type="entry name" value="NAD(P)-binding Rossmann-like Domain"/>
    <property type="match status" value="1"/>
</dbReference>
<evidence type="ECO:0000313" key="4">
    <source>
        <dbReference type="Proteomes" id="UP001303373"/>
    </source>
</evidence>
<accession>A0AAQ3M5W1</accession>
<name>A0AAQ3M5W1_9PEZI</name>
<dbReference type="InterPro" id="IPR002347">
    <property type="entry name" value="SDR_fam"/>
</dbReference>
<reference evidence="3 4" key="1">
    <citation type="submission" date="2023-11" db="EMBL/GenBank/DDBJ databases">
        <title>An acidophilic fungus is an integral part of prey digestion in a carnivorous sundew plant.</title>
        <authorList>
            <person name="Tsai I.J."/>
        </authorList>
    </citation>
    <scope>NUCLEOTIDE SEQUENCE [LARGE SCALE GENOMIC DNA]</scope>
    <source>
        <strain evidence="3">169a</strain>
    </source>
</reference>
<proteinExistence type="inferred from homology"/>
<dbReference type="AlphaFoldDB" id="A0AAQ3M5W1"/>
<dbReference type="Pfam" id="PF00106">
    <property type="entry name" value="adh_short"/>
    <property type="match status" value="1"/>
</dbReference>
<keyword evidence="2" id="KW-0560">Oxidoreductase</keyword>
<protein>
    <recommendedName>
        <fullName evidence="5">SDR family NAD(P)-dependent oxidoreductase</fullName>
    </recommendedName>
</protein>
<organism evidence="3 4">
    <name type="scientific">Acrodontium crateriforme</name>
    <dbReference type="NCBI Taxonomy" id="150365"/>
    <lineage>
        <taxon>Eukaryota</taxon>
        <taxon>Fungi</taxon>
        <taxon>Dikarya</taxon>
        <taxon>Ascomycota</taxon>
        <taxon>Pezizomycotina</taxon>
        <taxon>Dothideomycetes</taxon>
        <taxon>Dothideomycetidae</taxon>
        <taxon>Mycosphaerellales</taxon>
        <taxon>Teratosphaeriaceae</taxon>
        <taxon>Acrodontium</taxon>
    </lineage>
</organism>
<dbReference type="PANTHER" id="PTHR43008">
    <property type="entry name" value="BENZIL REDUCTASE"/>
    <property type="match status" value="1"/>
</dbReference>
<dbReference type="GO" id="GO:0016616">
    <property type="term" value="F:oxidoreductase activity, acting on the CH-OH group of donors, NAD or NADP as acceptor"/>
    <property type="evidence" value="ECO:0007669"/>
    <property type="project" value="UniProtKB-ARBA"/>
</dbReference>
<comment type="similarity">
    <text evidence="1">Belongs to the short-chain dehydrogenases/reductases (SDR) family.</text>
</comment>
<dbReference type="EMBL" id="CP138587">
    <property type="protein sequence ID" value="WPH02457.1"/>
    <property type="molecule type" value="Genomic_DNA"/>
</dbReference>
<dbReference type="InterPro" id="IPR036291">
    <property type="entry name" value="NAD(P)-bd_dom_sf"/>
</dbReference>
<evidence type="ECO:0000256" key="2">
    <source>
        <dbReference type="ARBA" id="ARBA00023002"/>
    </source>
</evidence>
<sequence length="174" mass="19361">MSTVQYRPATAERRLPPALLRTVGLQSSGSREKVMAMQGQVALVIIGRDGVGCEQARRLAGQGVSLALHYNTQARKDITIRLHDELTRAGRRASIHTGDLGSAQSIERMFDSVLAEHHRIDLVVNAVGSILKKHSAAITEAEQLKMFAYNVFVDEQRRIWTDKYQENVLKGPRS</sequence>
<evidence type="ECO:0000313" key="3">
    <source>
        <dbReference type="EMBL" id="WPH02457.1"/>
    </source>
</evidence>
<dbReference type="Proteomes" id="UP001303373">
    <property type="component" value="Chromosome 8"/>
</dbReference>
<dbReference type="PANTHER" id="PTHR43008:SF4">
    <property type="entry name" value="CHAIN DEHYDROGENASE, PUTATIVE (AFU_ORTHOLOGUE AFUA_4G08710)-RELATED"/>
    <property type="match status" value="1"/>
</dbReference>
<gene>
    <name evidence="3" type="ORF">R9X50_00532100</name>
</gene>
<keyword evidence="4" id="KW-1185">Reference proteome</keyword>
<evidence type="ECO:0000256" key="1">
    <source>
        <dbReference type="ARBA" id="ARBA00006484"/>
    </source>
</evidence>